<keyword evidence="9" id="KW-1185">Reference proteome</keyword>
<feature type="domain" description="Response regulatory" evidence="7">
    <location>
        <begin position="2"/>
        <end position="115"/>
    </location>
</feature>
<evidence type="ECO:0000256" key="4">
    <source>
        <dbReference type="ARBA" id="ARBA00023125"/>
    </source>
</evidence>
<dbReference type="PROSITE" id="PS50110">
    <property type="entry name" value="RESPONSE_REGULATORY"/>
    <property type="match status" value="1"/>
</dbReference>
<sequence>MKILLIDDDATFRERLALSLRRRGHEVWTADDGDALGQAGDVSPDGVLLDLRMPGEGGLALIPQLRELCAHARIIMLTGYGSIATAMEAIRQGAADYLTKPASLQQILTALEGRPQEAEEETPSLDRVEWEHLQRVLADCDNNISKTARVLGIDRRSLQRKLAKYAPSR</sequence>
<dbReference type="Pfam" id="PF00072">
    <property type="entry name" value="Response_reg"/>
    <property type="match status" value="1"/>
</dbReference>
<dbReference type="GO" id="GO:0000976">
    <property type="term" value="F:transcription cis-regulatory region binding"/>
    <property type="evidence" value="ECO:0007669"/>
    <property type="project" value="TreeGrafter"/>
</dbReference>
<dbReference type="SUPFAM" id="SSF46689">
    <property type="entry name" value="Homeodomain-like"/>
    <property type="match status" value="1"/>
</dbReference>
<evidence type="ECO:0000313" key="9">
    <source>
        <dbReference type="Proteomes" id="UP000546464"/>
    </source>
</evidence>
<keyword evidence="4" id="KW-0238">DNA-binding</keyword>
<dbReference type="SMART" id="SM00448">
    <property type="entry name" value="REC"/>
    <property type="match status" value="1"/>
</dbReference>
<keyword evidence="5" id="KW-0804">Transcription</keyword>
<proteinExistence type="predicted"/>
<name>A0A842HG29_9BACT</name>
<evidence type="ECO:0000256" key="1">
    <source>
        <dbReference type="ARBA" id="ARBA00022553"/>
    </source>
</evidence>
<comment type="caution">
    <text evidence="8">The sequence shown here is derived from an EMBL/GenBank/DDBJ whole genome shotgun (WGS) entry which is preliminary data.</text>
</comment>
<dbReference type="Proteomes" id="UP000546464">
    <property type="component" value="Unassembled WGS sequence"/>
</dbReference>
<dbReference type="GO" id="GO:0032993">
    <property type="term" value="C:protein-DNA complex"/>
    <property type="evidence" value="ECO:0007669"/>
    <property type="project" value="TreeGrafter"/>
</dbReference>
<dbReference type="InterPro" id="IPR009057">
    <property type="entry name" value="Homeodomain-like_sf"/>
</dbReference>
<dbReference type="PRINTS" id="PR01590">
    <property type="entry name" value="HTHFIS"/>
</dbReference>
<evidence type="ECO:0000313" key="8">
    <source>
        <dbReference type="EMBL" id="MBC2595229.1"/>
    </source>
</evidence>
<dbReference type="PANTHER" id="PTHR48111">
    <property type="entry name" value="REGULATOR OF RPOS"/>
    <property type="match status" value="1"/>
</dbReference>
<evidence type="ECO:0000256" key="5">
    <source>
        <dbReference type="ARBA" id="ARBA00023163"/>
    </source>
</evidence>
<dbReference type="GO" id="GO:0005829">
    <property type="term" value="C:cytosol"/>
    <property type="evidence" value="ECO:0007669"/>
    <property type="project" value="TreeGrafter"/>
</dbReference>
<dbReference type="AlphaFoldDB" id="A0A842HG29"/>
<dbReference type="InterPro" id="IPR002197">
    <property type="entry name" value="HTH_Fis"/>
</dbReference>
<dbReference type="InterPro" id="IPR011006">
    <property type="entry name" value="CheY-like_superfamily"/>
</dbReference>
<gene>
    <name evidence="8" type="ORF">H5P28_13255</name>
</gene>
<evidence type="ECO:0000256" key="3">
    <source>
        <dbReference type="ARBA" id="ARBA00023015"/>
    </source>
</evidence>
<evidence type="ECO:0000259" key="7">
    <source>
        <dbReference type="PROSITE" id="PS50110"/>
    </source>
</evidence>
<dbReference type="CDD" id="cd17563">
    <property type="entry name" value="REC_RegA-like"/>
    <property type="match status" value="1"/>
</dbReference>
<dbReference type="Pfam" id="PF02954">
    <property type="entry name" value="HTH_8"/>
    <property type="match status" value="1"/>
</dbReference>
<dbReference type="GO" id="GO:0006355">
    <property type="term" value="P:regulation of DNA-templated transcription"/>
    <property type="evidence" value="ECO:0007669"/>
    <property type="project" value="TreeGrafter"/>
</dbReference>
<dbReference type="RefSeq" id="WP_185676186.1">
    <property type="nucleotide sequence ID" value="NZ_JACHVB010000035.1"/>
</dbReference>
<dbReference type="Gene3D" id="1.10.10.60">
    <property type="entry name" value="Homeodomain-like"/>
    <property type="match status" value="1"/>
</dbReference>
<keyword evidence="3" id="KW-0805">Transcription regulation</keyword>
<dbReference type="SUPFAM" id="SSF52172">
    <property type="entry name" value="CheY-like"/>
    <property type="match status" value="1"/>
</dbReference>
<reference evidence="8 9" key="1">
    <citation type="submission" date="2020-07" db="EMBL/GenBank/DDBJ databases">
        <authorList>
            <person name="Feng X."/>
        </authorList>
    </citation>
    <scope>NUCLEOTIDE SEQUENCE [LARGE SCALE GENOMIC DNA]</scope>
    <source>
        <strain evidence="8 9">JCM31066</strain>
    </source>
</reference>
<organism evidence="8 9">
    <name type="scientific">Ruficoccus amylovorans</name>
    <dbReference type="NCBI Taxonomy" id="1804625"/>
    <lineage>
        <taxon>Bacteria</taxon>
        <taxon>Pseudomonadati</taxon>
        <taxon>Verrucomicrobiota</taxon>
        <taxon>Opitutia</taxon>
        <taxon>Puniceicoccales</taxon>
        <taxon>Cerasicoccaceae</taxon>
        <taxon>Ruficoccus</taxon>
    </lineage>
</organism>
<accession>A0A842HG29</accession>
<keyword evidence="1 6" id="KW-0597">Phosphoprotein</keyword>
<dbReference type="PANTHER" id="PTHR48111:SF1">
    <property type="entry name" value="TWO-COMPONENT RESPONSE REGULATOR ORR33"/>
    <property type="match status" value="1"/>
</dbReference>
<dbReference type="InterPro" id="IPR001789">
    <property type="entry name" value="Sig_transdc_resp-reg_receiver"/>
</dbReference>
<keyword evidence="2" id="KW-0902">Two-component regulatory system</keyword>
<dbReference type="Gene3D" id="3.40.50.2300">
    <property type="match status" value="1"/>
</dbReference>
<dbReference type="InterPro" id="IPR039420">
    <property type="entry name" value="WalR-like"/>
</dbReference>
<dbReference type="GO" id="GO:0000156">
    <property type="term" value="F:phosphorelay response regulator activity"/>
    <property type="evidence" value="ECO:0007669"/>
    <property type="project" value="TreeGrafter"/>
</dbReference>
<evidence type="ECO:0000256" key="2">
    <source>
        <dbReference type="ARBA" id="ARBA00023012"/>
    </source>
</evidence>
<dbReference type="EMBL" id="JACHVB010000035">
    <property type="protein sequence ID" value="MBC2595229.1"/>
    <property type="molecule type" value="Genomic_DNA"/>
</dbReference>
<protein>
    <submittedName>
        <fullName evidence="8">Response regulator</fullName>
    </submittedName>
</protein>
<feature type="modified residue" description="4-aspartylphosphate" evidence="6">
    <location>
        <position position="50"/>
    </location>
</feature>
<evidence type="ECO:0000256" key="6">
    <source>
        <dbReference type="PROSITE-ProRule" id="PRU00169"/>
    </source>
</evidence>